<keyword evidence="3" id="KW-0732">Signal</keyword>
<dbReference type="AlphaFoldDB" id="A0A0C9W130"/>
<sequence length="584" mass="62179">MVPSFLLSSLALVALVAASQQCKCLPGDSCFPDSATWAEFSKTLSSPVISGIRPLASVCYSDDATYNASACMMANASQYDALYRGANVNTLQYPNFEELITSNGTVEGCPFPVSSTDVCYQGRVPSYAVNVSTVQDIQSTLQFATKYNLHLVVKNTGHELMGRAFGVGSLELHTYFLNSTNFTDNFVPTGAPDDTPGQYAVTVGAGVQWGILYAEADQRGRVLGGGFSPGGTVGAAAGYVLGGGHSVLAPFYGLAVDNVLQFTAVIPNGSYVTVNQYSHPDLFWALRGGGGPSFGIVTSTTYKTHPSVPITTAFYTATANSSTAYNDLLETWFQFHNEVSDAGWSGVWPFVEDSLYLTFFAQGTPPYSPTANSTMESFFAASRAIPGVNVTLAISVPYPSFEAFNIDNLMDSSKGYGFNFSSATSGVDISTSSWILPRNVTAPNMADTLANICLNITIGVGYMVAGGAVSQFGPDSASVTPAWRTAISDVIAMPAVDPTNPLGAAQMATQQIQPLRELAPVSAGGGQYLNEPEILLQEWQSAYWGPHYPRLLSLKKALDPFDLLIVPKGVNSEQWDDEIVCKTV</sequence>
<dbReference type="OrthoDB" id="9983560at2759"/>
<keyword evidence="2" id="KW-0560">Oxidoreductase</keyword>
<accession>A0A0C9W130</accession>
<comment type="similarity">
    <text evidence="1">Belongs to the oxygen-dependent FAD-linked oxidoreductase family.</text>
</comment>
<dbReference type="PANTHER" id="PTHR13878:SF91">
    <property type="entry name" value="FAD BINDING DOMAIN PROTEIN (AFU_ORTHOLOGUE AFUA_6G12070)-RELATED"/>
    <property type="match status" value="1"/>
</dbReference>
<feature type="signal peptide" evidence="3">
    <location>
        <begin position="1"/>
        <end position="18"/>
    </location>
</feature>
<evidence type="ECO:0000256" key="1">
    <source>
        <dbReference type="ARBA" id="ARBA00005466"/>
    </source>
</evidence>
<proteinExistence type="inferred from homology"/>
<dbReference type="Pfam" id="PF01565">
    <property type="entry name" value="FAD_binding_4"/>
    <property type="match status" value="1"/>
</dbReference>
<dbReference type="InterPro" id="IPR036318">
    <property type="entry name" value="FAD-bd_PCMH-like_sf"/>
</dbReference>
<dbReference type="InterPro" id="IPR050432">
    <property type="entry name" value="FAD-linked_Oxidoreductases_BP"/>
</dbReference>
<organism evidence="5 6">
    <name type="scientific">Hydnomerulius pinastri MD-312</name>
    <dbReference type="NCBI Taxonomy" id="994086"/>
    <lineage>
        <taxon>Eukaryota</taxon>
        <taxon>Fungi</taxon>
        <taxon>Dikarya</taxon>
        <taxon>Basidiomycota</taxon>
        <taxon>Agaricomycotina</taxon>
        <taxon>Agaricomycetes</taxon>
        <taxon>Agaricomycetidae</taxon>
        <taxon>Boletales</taxon>
        <taxon>Boletales incertae sedis</taxon>
        <taxon>Leucogyrophana</taxon>
    </lineage>
</organism>
<evidence type="ECO:0000313" key="5">
    <source>
        <dbReference type="EMBL" id="KIJ64540.1"/>
    </source>
</evidence>
<feature type="chain" id="PRO_5002205687" description="FAD-binding PCMH-type domain-containing protein" evidence="3">
    <location>
        <begin position="19"/>
        <end position="584"/>
    </location>
</feature>
<dbReference type="InterPro" id="IPR012951">
    <property type="entry name" value="BBE"/>
</dbReference>
<dbReference type="HOGENOM" id="CLU_018354_4_4_1"/>
<dbReference type="Pfam" id="PF08031">
    <property type="entry name" value="BBE"/>
    <property type="match status" value="1"/>
</dbReference>
<dbReference type="Gene3D" id="3.40.462.20">
    <property type="match status" value="1"/>
</dbReference>
<dbReference type="PANTHER" id="PTHR13878">
    <property type="entry name" value="GULONOLACTONE OXIDASE"/>
    <property type="match status" value="1"/>
</dbReference>
<reference evidence="5 6" key="1">
    <citation type="submission" date="2014-04" db="EMBL/GenBank/DDBJ databases">
        <title>Evolutionary Origins and Diversification of the Mycorrhizal Mutualists.</title>
        <authorList>
            <consortium name="DOE Joint Genome Institute"/>
            <consortium name="Mycorrhizal Genomics Consortium"/>
            <person name="Kohler A."/>
            <person name="Kuo A."/>
            <person name="Nagy L.G."/>
            <person name="Floudas D."/>
            <person name="Copeland A."/>
            <person name="Barry K.W."/>
            <person name="Cichocki N."/>
            <person name="Veneault-Fourrey C."/>
            <person name="LaButti K."/>
            <person name="Lindquist E.A."/>
            <person name="Lipzen A."/>
            <person name="Lundell T."/>
            <person name="Morin E."/>
            <person name="Murat C."/>
            <person name="Riley R."/>
            <person name="Ohm R."/>
            <person name="Sun H."/>
            <person name="Tunlid A."/>
            <person name="Henrissat B."/>
            <person name="Grigoriev I.V."/>
            <person name="Hibbett D.S."/>
            <person name="Martin F."/>
        </authorList>
    </citation>
    <scope>NUCLEOTIDE SEQUENCE [LARGE SCALE GENOMIC DNA]</scope>
    <source>
        <strain evidence="5 6">MD-312</strain>
    </source>
</reference>
<gene>
    <name evidence="5" type="ORF">HYDPIDRAFT_111875</name>
</gene>
<dbReference type="PROSITE" id="PS51387">
    <property type="entry name" value="FAD_PCMH"/>
    <property type="match status" value="1"/>
</dbReference>
<dbReference type="InterPro" id="IPR006094">
    <property type="entry name" value="Oxid_FAD_bind_N"/>
</dbReference>
<dbReference type="InterPro" id="IPR016169">
    <property type="entry name" value="FAD-bd_PCMH_sub2"/>
</dbReference>
<keyword evidence="6" id="KW-1185">Reference proteome</keyword>
<dbReference type="Gene3D" id="3.30.465.10">
    <property type="match status" value="1"/>
</dbReference>
<evidence type="ECO:0000256" key="2">
    <source>
        <dbReference type="ARBA" id="ARBA00023002"/>
    </source>
</evidence>
<name>A0A0C9W130_9AGAM</name>
<dbReference type="SUPFAM" id="SSF56176">
    <property type="entry name" value="FAD-binding/transporter-associated domain-like"/>
    <property type="match status" value="1"/>
</dbReference>
<dbReference type="Proteomes" id="UP000053820">
    <property type="component" value="Unassembled WGS sequence"/>
</dbReference>
<evidence type="ECO:0000259" key="4">
    <source>
        <dbReference type="PROSITE" id="PS51387"/>
    </source>
</evidence>
<dbReference type="InterPro" id="IPR016166">
    <property type="entry name" value="FAD-bd_PCMH"/>
</dbReference>
<evidence type="ECO:0000313" key="6">
    <source>
        <dbReference type="Proteomes" id="UP000053820"/>
    </source>
</evidence>
<dbReference type="GO" id="GO:0016491">
    <property type="term" value="F:oxidoreductase activity"/>
    <property type="evidence" value="ECO:0007669"/>
    <property type="project" value="UniProtKB-KW"/>
</dbReference>
<feature type="domain" description="FAD-binding PCMH-type" evidence="4">
    <location>
        <begin position="120"/>
        <end position="307"/>
    </location>
</feature>
<dbReference type="GO" id="GO:0071949">
    <property type="term" value="F:FAD binding"/>
    <property type="evidence" value="ECO:0007669"/>
    <property type="project" value="InterPro"/>
</dbReference>
<dbReference type="EMBL" id="KN839846">
    <property type="protein sequence ID" value="KIJ64540.1"/>
    <property type="molecule type" value="Genomic_DNA"/>
</dbReference>
<protein>
    <recommendedName>
        <fullName evidence="4">FAD-binding PCMH-type domain-containing protein</fullName>
    </recommendedName>
</protein>
<evidence type="ECO:0000256" key="3">
    <source>
        <dbReference type="SAM" id="SignalP"/>
    </source>
</evidence>